<dbReference type="CDD" id="cd03505">
    <property type="entry name" value="Delta9-FADS-like"/>
    <property type="match status" value="1"/>
</dbReference>
<evidence type="ECO:0000256" key="1">
    <source>
        <dbReference type="ARBA" id="ARBA00004141"/>
    </source>
</evidence>
<comment type="caution">
    <text evidence="14">The sequence shown here is derived from an EMBL/GenBank/DDBJ whole genome shotgun (WGS) entry which is preliminary data.</text>
</comment>
<evidence type="ECO:0000256" key="11">
    <source>
        <dbReference type="ARBA" id="ARBA00023160"/>
    </source>
</evidence>
<evidence type="ECO:0000256" key="4">
    <source>
        <dbReference type="ARBA" id="ARBA00022692"/>
    </source>
</evidence>
<feature type="transmembrane region" description="Helical" evidence="12">
    <location>
        <begin position="57"/>
        <end position="78"/>
    </location>
</feature>
<keyword evidence="4 12" id="KW-0812">Transmembrane</keyword>
<keyword evidence="7 14" id="KW-0560">Oxidoreductase</keyword>
<keyword evidence="6 12" id="KW-1133">Transmembrane helix</keyword>
<evidence type="ECO:0000256" key="6">
    <source>
        <dbReference type="ARBA" id="ARBA00022989"/>
    </source>
</evidence>
<dbReference type="PANTHER" id="PTHR11351:SF31">
    <property type="entry name" value="DESATURASE 1, ISOFORM A-RELATED"/>
    <property type="match status" value="1"/>
</dbReference>
<evidence type="ECO:0000313" key="15">
    <source>
        <dbReference type="Proteomes" id="UP000538666"/>
    </source>
</evidence>
<feature type="transmembrane region" description="Helical" evidence="12">
    <location>
        <begin position="90"/>
        <end position="113"/>
    </location>
</feature>
<feature type="transmembrane region" description="Helical" evidence="12">
    <location>
        <begin position="199"/>
        <end position="220"/>
    </location>
</feature>
<dbReference type="Pfam" id="PF00487">
    <property type="entry name" value="FA_desaturase"/>
    <property type="match status" value="1"/>
</dbReference>
<evidence type="ECO:0000256" key="12">
    <source>
        <dbReference type="SAM" id="Phobius"/>
    </source>
</evidence>
<evidence type="ECO:0000256" key="9">
    <source>
        <dbReference type="ARBA" id="ARBA00023098"/>
    </source>
</evidence>
<keyword evidence="3" id="KW-0444">Lipid biosynthesis</keyword>
<dbReference type="PANTHER" id="PTHR11351">
    <property type="entry name" value="ACYL-COA DESATURASE"/>
    <property type="match status" value="1"/>
</dbReference>
<evidence type="ECO:0000259" key="13">
    <source>
        <dbReference type="Pfam" id="PF00487"/>
    </source>
</evidence>
<keyword evidence="8" id="KW-0408">Iron</keyword>
<feature type="transmembrane region" description="Helical" evidence="12">
    <location>
        <begin position="30"/>
        <end position="52"/>
    </location>
</feature>
<keyword evidence="15" id="KW-1185">Reference proteome</keyword>
<comment type="subcellular location">
    <subcellularLocation>
        <location evidence="1">Membrane</location>
        <topology evidence="1">Multi-pass membrane protein</topology>
    </subcellularLocation>
</comment>
<dbReference type="EMBL" id="JACHEK010000003">
    <property type="protein sequence ID" value="MBB6143756.1"/>
    <property type="molecule type" value="Genomic_DNA"/>
</dbReference>
<sequence>MSDTTLEESLPEHPVEDKTGLHAQTVSLGINWIFAITIVGFHLGAIAALFYFRWSALVVFLVVWILAQNVGIAMGYHRLLTHRGYSTPKWLEYLIATCGTLALQGGPIYWVAVHRMHHRYTDKSGDPHSPRDGKWWSHLGWILNGSLRNETEALRQYAPDLARERYYRWLNRYHWVPLTAVGVALFALGGWSWLLWGAVLPVTIGFHVTWMVNSVTHLWGSRRFSTSDDSRNNLWVALLTGGEGWHNNHHAYPVSARHGLAWYEVDVNYYGIHLLESVGLARHVKTVSLKSTIDAISKVPKDDTSVISMDETLAGRGYANAGRE</sequence>
<organism evidence="14 15">
    <name type="scientific">Silvibacterium bohemicum</name>
    <dbReference type="NCBI Taxonomy" id="1577686"/>
    <lineage>
        <taxon>Bacteria</taxon>
        <taxon>Pseudomonadati</taxon>
        <taxon>Acidobacteriota</taxon>
        <taxon>Terriglobia</taxon>
        <taxon>Terriglobales</taxon>
        <taxon>Acidobacteriaceae</taxon>
        <taxon>Silvibacterium</taxon>
    </lineage>
</organism>
<dbReference type="InterPro" id="IPR005804">
    <property type="entry name" value="FA_desaturase_dom"/>
</dbReference>
<dbReference type="PRINTS" id="PR00075">
    <property type="entry name" value="FACDDSATRASE"/>
</dbReference>
<feature type="transmembrane region" description="Helical" evidence="12">
    <location>
        <begin position="173"/>
        <end position="193"/>
    </location>
</feature>
<accession>A0A841JR03</accession>
<dbReference type="AlphaFoldDB" id="A0A841JR03"/>
<dbReference type="OrthoDB" id="9768289at2"/>
<evidence type="ECO:0000256" key="3">
    <source>
        <dbReference type="ARBA" id="ARBA00022516"/>
    </source>
</evidence>
<dbReference type="GO" id="GO:0016020">
    <property type="term" value="C:membrane"/>
    <property type="evidence" value="ECO:0007669"/>
    <property type="project" value="UniProtKB-SubCell"/>
</dbReference>
<evidence type="ECO:0000256" key="5">
    <source>
        <dbReference type="ARBA" id="ARBA00022832"/>
    </source>
</evidence>
<dbReference type="GO" id="GO:0006633">
    <property type="term" value="P:fatty acid biosynthetic process"/>
    <property type="evidence" value="ECO:0007669"/>
    <property type="project" value="UniProtKB-KW"/>
</dbReference>
<dbReference type="InterPro" id="IPR015876">
    <property type="entry name" value="Acyl-CoA_DS"/>
</dbReference>
<name>A0A841JR03_9BACT</name>
<proteinExistence type="inferred from homology"/>
<dbReference type="GO" id="GO:0004768">
    <property type="term" value="F:stearoyl-CoA 9-desaturase activity"/>
    <property type="evidence" value="ECO:0007669"/>
    <property type="project" value="UniProtKB-EC"/>
</dbReference>
<dbReference type="Proteomes" id="UP000538666">
    <property type="component" value="Unassembled WGS sequence"/>
</dbReference>
<evidence type="ECO:0000256" key="7">
    <source>
        <dbReference type="ARBA" id="ARBA00023002"/>
    </source>
</evidence>
<keyword evidence="11" id="KW-0275">Fatty acid biosynthesis</keyword>
<keyword evidence="9" id="KW-0443">Lipid metabolism</keyword>
<keyword evidence="5" id="KW-0276">Fatty acid metabolism</keyword>
<keyword evidence="10 12" id="KW-0472">Membrane</keyword>
<evidence type="ECO:0000313" key="14">
    <source>
        <dbReference type="EMBL" id="MBB6143756.1"/>
    </source>
</evidence>
<protein>
    <submittedName>
        <fullName evidence="14">Stearoyl-CoA desaturase (Delta-9 desaturase)</fullName>
        <ecNumber evidence="14">1.14.19.1</ecNumber>
    </submittedName>
</protein>
<evidence type="ECO:0000256" key="10">
    <source>
        <dbReference type="ARBA" id="ARBA00023136"/>
    </source>
</evidence>
<dbReference type="EC" id="1.14.19.1" evidence="14"/>
<dbReference type="RefSeq" id="WP_082125322.1">
    <property type="nucleotide sequence ID" value="NZ_JACHEK010000003.1"/>
</dbReference>
<evidence type="ECO:0000256" key="8">
    <source>
        <dbReference type="ARBA" id="ARBA00023004"/>
    </source>
</evidence>
<feature type="domain" description="Fatty acid desaturase" evidence="13">
    <location>
        <begin position="54"/>
        <end position="264"/>
    </location>
</feature>
<evidence type="ECO:0000256" key="2">
    <source>
        <dbReference type="ARBA" id="ARBA00008749"/>
    </source>
</evidence>
<comment type="similarity">
    <text evidence="2">Belongs to the fatty acid desaturase type 2 family.</text>
</comment>
<reference evidence="14 15" key="1">
    <citation type="submission" date="2020-08" db="EMBL/GenBank/DDBJ databases">
        <title>Genomic Encyclopedia of Type Strains, Phase IV (KMG-IV): sequencing the most valuable type-strain genomes for metagenomic binning, comparative biology and taxonomic classification.</title>
        <authorList>
            <person name="Goeker M."/>
        </authorList>
    </citation>
    <scope>NUCLEOTIDE SEQUENCE [LARGE SCALE GENOMIC DNA]</scope>
    <source>
        <strain evidence="14 15">DSM 103733</strain>
    </source>
</reference>
<gene>
    <name evidence="14" type="ORF">HNQ77_001705</name>
</gene>